<gene>
    <name evidence="6" type="ORF">C9994_13175</name>
    <name evidence="5" type="ORF">GCM10011506_20410</name>
</gene>
<evidence type="ECO:0000313" key="8">
    <source>
        <dbReference type="Proteomes" id="UP000636010"/>
    </source>
</evidence>
<dbReference type="GO" id="GO:0006355">
    <property type="term" value="P:regulation of DNA-templated transcription"/>
    <property type="evidence" value="ECO:0007669"/>
    <property type="project" value="InterPro"/>
</dbReference>
<dbReference type="GO" id="GO:0003677">
    <property type="term" value="F:DNA binding"/>
    <property type="evidence" value="ECO:0007669"/>
    <property type="project" value="UniProtKB-KW"/>
</dbReference>
<dbReference type="Proteomes" id="UP000636010">
    <property type="component" value="Unassembled WGS sequence"/>
</dbReference>
<dbReference type="PANTHER" id="PTHR44688">
    <property type="entry name" value="DNA-BINDING TRANSCRIPTIONAL ACTIVATOR DEVR_DOSR"/>
    <property type="match status" value="1"/>
</dbReference>
<dbReference type="CDD" id="cd06170">
    <property type="entry name" value="LuxR_C_like"/>
    <property type="match status" value="1"/>
</dbReference>
<dbReference type="PROSITE" id="PS50043">
    <property type="entry name" value="HTH_LUXR_2"/>
    <property type="match status" value="1"/>
</dbReference>
<evidence type="ECO:0000313" key="6">
    <source>
        <dbReference type="EMBL" id="PTB93282.1"/>
    </source>
</evidence>
<dbReference type="InterPro" id="IPR000792">
    <property type="entry name" value="Tscrpt_reg_LuxR_C"/>
</dbReference>
<dbReference type="EMBL" id="PYVU01000173">
    <property type="protein sequence ID" value="PTB93282.1"/>
    <property type="molecule type" value="Genomic_DNA"/>
</dbReference>
<dbReference type="Gene3D" id="1.10.10.10">
    <property type="entry name" value="Winged helix-like DNA-binding domain superfamily/Winged helix DNA-binding domain"/>
    <property type="match status" value="1"/>
</dbReference>
<keyword evidence="3" id="KW-0804">Transcription</keyword>
<dbReference type="InterPro" id="IPR036388">
    <property type="entry name" value="WH-like_DNA-bd_sf"/>
</dbReference>
<reference evidence="5" key="1">
    <citation type="journal article" date="2014" name="Int. J. Syst. Evol. Microbiol.">
        <title>Complete genome of a new Firmicutes species belonging to the dominant human colonic microbiota ('Ruminococcus bicirculans') reveals two chromosomes and a selective capacity to utilize plant glucans.</title>
        <authorList>
            <consortium name="NISC Comparative Sequencing Program"/>
            <person name="Wegmann U."/>
            <person name="Louis P."/>
            <person name="Goesmann A."/>
            <person name="Henrissat B."/>
            <person name="Duncan S.H."/>
            <person name="Flint H.J."/>
        </authorList>
    </citation>
    <scope>NUCLEOTIDE SEQUENCE</scope>
    <source>
        <strain evidence="5">CGMCC 1.10832</strain>
    </source>
</reference>
<evidence type="ECO:0000259" key="4">
    <source>
        <dbReference type="PROSITE" id="PS50043"/>
    </source>
</evidence>
<protein>
    <recommendedName>
        <fullName evidence="4">HTH luxR-type domain-containing protein</fullName>
    </recommendedName>
</protein>
<evidence type="ECO:0000256" key="2">
    <source>
        <dbReference type="ARBA" id="ARBA00023125"/>
    </source>
</evidence>
<dbReference type="PRINTS" id="PR00038">
    <property type="entry name" value="HTHLUXR"/>
</dbReference>
<dbReference type="InterPro" id="IPR016032">
    <property type="entry name" value="Sig_transdc_resp-reg_C-effctor"/>
</dbReference>
<reference evidence="8" key="3">
    <citation type="journal article" date="2019" name="Int. J. Syst. Evol. Microbiol.">
        <title>The Global Catalogue of Microorganisms (GCM) 10K type strain sequencing project: providing services to taxonomists for standard genome sequencing and annotation.</title>
        <authorList>
            <consortium name="The Broad Institute Genomics Platform"/>
            <consortium name="The Broad Institute Genome Sequencing Center for Infectious Disease"/>
            <person name="Wu L."/>
            <person name="Ma J."/>
        </authorList>
    </citation>
    <scope>NUCLEOTIDE SEQUENCE [LARGE SCALE GENOMIC DNA]</scope>
    <source>
        <strain evidence="8">CGMCC 1.10832</strain>
    </source>
</reference>
<evidence type="ECO:0000256" key="1">
    <source>
        <dbReference type="ARBA" id="ARBA00023015"/>
    </source>
</evidence>
<evidence type="ECO:0000313" key="5">
    <source>
        <dbReference type="EMBL" id="GGC34963.1"/>
    </source>
</evidence>
<dbReference type="SMART" id="SM00421">
    <property type="entry name" value="HTH_LUXR"/>
    <property type="match status" value="1"/>
</dbReference>
<evidence type="ECO:0000313" key="7">
    <source>
        <dbReference type="Proteomes" id="UP000240608"/>
    </source>
</evidence>
<dbReference type="Pfam" id="PF00196">
    <property type="entry name" value="GerE"/>
    <property type="match status" value="1"/>
</dbReference>
<dbReference type="RefSeq" id="WP_188462996.1">
    <property type="nucleotide sequence ID" value="NZ_BAABHU010000006.1"/>
</dbReference>
<dbReference type="AlphaFoldDB" id="A0A2T4DHN5"/>
<dbReference type="PANTHER" id="PTHR44688:SF16">
    <property type="entry name" value="DNA-BINDING TRANSCRIPTIONAL ACTIVATOR DEVR_DOSR"/>
    <property type="match status" value="1"/>
</dbReference>
<dbReference type="Proteomes" id="UP000240608">
    <property type="component" value="Unassembled WGS sequence"/>
</dbReference>
<keyword evidence="8" id="KW-1185">Reference proteome</keyword>
<name>A0A2T4DHN5_9BACT</name>
<reference evidence="5" key="4">
    <citation type="submission" date="2024-05" db="EMBL/GenBank/DDBJ databases">
        <authorList>
            <person name="Sun Q."/>
            <person name="Zhou Y."/>
        </authorList>
    </citation>
    <scope>NUCLEOTIDE SEQUENCE</scope>
    <source>
        <strain evidence="5">CGMCC 1.10832</strain>
    </source>
</reference>
<reference evidence="6 7" key="2">
    <citation type="submission" date="2018-03" db="EMBL/GenBank/DDBJ databases">
        <title>Cross-interface Injection: A General Nanoliter Liquid Handling Method Applied to Single Cells Genome Amplification Automated Nanoliter Liquid Handling Applied to Single Cell Multiple Displacement Amplification.</title>
        <authorList>
            <person name="Yun J."/>
            <person name="Xu P."/>
            <person name="Xu J."/>
            <person name="Dai X."/>
            <person name="Wang Y."/>
            <person name="Zheng X."/>
            <person name="Cao C."/>
            <person name="Yi Q."/>
            <person name="Zhu Y."/>
            <person name="Wang L."/>
            <person name="Dong Z."/>
            <person name="Huang Y."/>
            <person name="Huang L."/>
            <person name="Du W."/>
        </authorList>
    </citation>
    <scope>NUCLEOTIDE SEQUENCE [LARGE SCALE GENOMIC DNA]</scope>
    <source>
        <strain evidence="6 7">Z-D1-2</strain>
    </source>
</reference>
<comment type="caution">
    <text evidence="6">The sequence shown here is derived from an EMBL/GenBank/DDBJ whole genome shotgun (WGS) entry which is preliminary data.</text>
</comment>
<sequence length="102" mass="11963">MQSKKPTSAQSLSFEHYSPHKLKRIISQEAFKSAHNVEFESLTERERQIFNLVVHNHTNAEIAQKLCISRKTVEQHRKNINRKLNAHTFPDIYNYALAFDVI</sequence>
<evidence type="ECO:0000256" key="3">
    <source>
        <dbReference type="ARBA" id="ARBA00023163"/>
    </source>
</evidence>
<keyword evidence="1" id="KW-0805">Transcription regulation</keyword>
<keyword evidence="2" id="KW-0238">DNA-binding</keyword>
<proteinExistence type="predicted"/>
<accession>A0A2T4DHN5</accession>
<dbReference type="SUPFAM" id="SSF46894">
    <property type="entry name" value="C-terminal effector domain of the bipartite response regulators"/>
    <property type="match status" value="1"/>
</dbReference>
<feature type="domain" description="HTH luxR-type" evidence="4">
    <location>
        <begin position="35"/>
        <end position="100"/>
    </location>
</feature>
<dbReference type="EMBL" id="BMEC01000006">
    <property type="protein sequence ID" value="GGC34963.1"/>
    <property type="molecule type" value="Genomic_DNA"/>
</dbReference>
<organism evidence="6 7">
    <name type="scientific">Marivirga lumbricoides</name>
    <dbReference type="NCBI Taxonomy" id="1046115"/>
    <lineage>
        <taxon>Bacteria</taxon>
        <taxon>Pseudomonadati</taxon>
        <taxon>Bacteroidota</taxon>
        <taxon>Cytophagia</taxon>
        <taxon>Cytophagales</taxon>
        <taxon>Marivirgaceae</taxon>
        <taxon>Marivirga</taxon>
    </lineage>
</organism>